<dbReference type="InterPro" id="IPR010264">
    <property type="entry name" value="Self-incomp_S1"/>
</dbReference>
<dbReference type="PANTHER" id="PTHR31232:SF43">
    <property type="entry name" value="S-PROTEIN HOMOLOG 29-RELATED"/>
    <property type="match status" value="1"/>
</dbReference>
<dbReference type="eggNOG" id="ENOG502S7CQ">
    <property type="taxonomic scope" value="Eukaryota"/>
</dbReference>
<dbReference type="RefSeq" id="XP_004516476.1">
    <property type="nucleotide sequence ID" value="XM_004516419.1"/>
</dbReference>
<dbReference type="PANTHER" id="PTHR31232">
    <property type="match status" value="1"/>
</dbReference>
<proteinExistence type="inferred from homology"/>
<dbReference type="GO" id="GO:0060320">
    <property type="term" value="P:rejection of self pollen"/>
    <property type="evidence" value="ECO:0007669"/>
    <property type="project" value="UniProtKB-KW"/>
</dbReference>
<evidence type="ECO:0000256" key="5">
    <source>
        <dbReference type="ARBA" id="ARBA00022729"/>
    </source>
</evidence>
<evidence type="ECO:0000313" key="7">
    <source>
        <dbReference type="Proteomes" id="UP000087171"/>
    </source>
</evidence>
<protein>
    <recommendedName>
        <fullName evidence="6">S-protein homolog</fullName>
    </recommendedName>
</protein>
<keyword evidence="4 6" id="KW-0964">Secreted</keyword>
<organism evidence="7 8">
    <name type="scientific">Cicer arietinum</name>
    <name type="common">Chickpea</name>
    <name type="synonym">Garbanzo</name>
    <dbReference type="NCBI Taxonomy" id="3827"/>
    <lineage>
        <taxon>Eukaryota</taxon>
        <taxon>Viridiplantae</taxon>
        <taxon>Streptophyta</taxon>
        <taxon>Embryophyta</taxon>
        <taxon>Tracheophyta</taxon>
        <taxon>Spermatophyta</taxon>
        <taxon>Magnoliopsida</taxon>
        <taxon>eudicotyledons</taxon>
        <taxon>Gunneridae</taxon>
        <taxon>Pentapetalae</taxon>
        <taxon>rosids</taxon>
        <taxon>fabids</taxon>
        <taxon>Fabales</taxon>
        <taxon>Fabaceae</taxon>
        <taxon>Papilionoideae</taxon>
        <taxon>50 kb inversion clade</taxon>
        <taxon>NPAAA clade</taxon>
        <taxon>Hologalegina</taxon>
        <taxon>IRL clade</taxon>
        <taxon>Cicereae</taxon>
        <taxon>Cicer</taxon>
    </lineage>
</organism>
<keyword evidence="5 6" id="KW-0732">Signal</keyword>
<dbReference type="OrthoDB" id="1938697at2759"/>
<evidence type="ECO:0000256" key="6">
    <source>
        <dbReference type="RuleBase" id="RU367044"/>
    </source>
</evidence>
<dbReference type="GO" id="GO:0005576">
    <property type="term" value="C:extracellular region"/>
    <property type="evidence" value="ECO:0007669"/>
    <property type="project" value="UniProtKB-SubCell"/>
</dbReference>
<evidence type="ECO:0000256" key="3">
    <source>
        <dbReference type="ARBA" id="ARBA00022471"/>
    </source>
</evidence>
<keyword evidence="3 6" id="KW-0713">Self-incompatibility</keyword>
<sequence length="125" mass="14810">MSSCIQKILWICVLMLLFVHNVLGVRVSISNTLVSYSDLTVHCKSGDDDLGVRVLPFSKGFDWKFHDNFFDTTLFYCSFAWKDQLHWFDVYKSTRDDCKECDWAISEQGPLKIWNDHLYQFPWKK</sequence>
<dbReference type="Pfam" id="PF05938">
    <property type="entry name" value="Self-incomp_S1"/>
    <property type="match status" value="1"/>
</dbReference>
<keyword evidence="7" id="KW-1185">Reference proteome</keyword>
<evidence type="ECO:0000313" key="8">
    <source>
        <dbReference type="RefSeq" id="XP_004516476.1"/>
    </source>
</evidence>
<name>A0A1S2Z7L6_CICAR</name>
<feature type="chain" id="PRO_5025091445" description="S-protein homolog" evidence="6">
    <location>
        <begin position="25"/>
        <end position="125"/>
    </location>
</feature>
<gene>
    <name evidence="8" type="primary">LOC101506408</name>
</gene>
<dbReference type="Proteomes" id="UP000087171">
    <property type="component" value="Unplaced"/>
</dbReference>
<comment type="subcellular location">
    <subcellularLocation>
        <location evidence="1 6">Secreted</location>
    </subcellularLocation>
</comment>
<feature type="signal peptide" evidence="6">
    <location>
        <begin position="1"/>
        <end position="24"/>
    </location>
</feature>
<reference evidence="8" key="1">
    <citation type="submission" date="2025-08" db="UniProtKB">
        <authorList>
            <consortium name="RefSeq"/>
        </authorList>
    </citation>
    <scope>IDENTIFICATION</scope>
    <source>
        <tissue evidence="8">Etiolated seedlings</tissue>
    </source>
</reference>
<evidence type="ECO:0000256" key="4">
    <source>
        <dbReference type="ARBA" id="ARBA00022525"/>
    </source>
</evidence>
<evidence type="ECO:0000256" key="1">
    <source>
        <dbReference type="ARBA" id="ARBA00004613"/>
    </source>
</evidence>
<dbReference type="AlphaFoldDB" id="A0A1S2Z7L6"/>
<dbReference type="PaxDb" id="3827-XP_004516476.1"/>
<evidence type="ECO:0000256" key="2">
    <source>
        <dbReference type="ARBA" id="ARBA00005581"/>
    </source>
</evidence>
<accession>A0A1S2Z7L6</accession>
<comment type="similarity">
    <text evidence="2 6">Belongs to the plant self-incompatibility (S1) protein family.</text>
</comment>